<dbReference type="InterPro" id="IPR025639">
    <property type="entry name" value="DruA"/>
</dbReference>
<dbReference type="EMBL" id="AP019314">
    <property type="protein sequence ID" value="BBH39523.1"/>
    <property type="molecule type" value="Genomic_DNA"/>
</dbReference>
<dbReference type="Proteomes" id="UP000278152">
    <property type="component" value="Chromosome"/>
</dbReference>
<gene>
    <name evidence="1" type="ORF">myaer102_20550</name>
</gene>
<protein>
    <submittedName>
        <fullName evidence="1">Uncharacterized protein</fullName>
    </submittedName>
</protein>
<dbReference type="RefSeq" id="WP_002736881.1">
    <property type="nucleotide sequence ID" value="NZ_AP019314.1"/>
</dbReference>
<accession>A0A3G9JG17</accession>
<dbReference type="KEGG" id="mvz:myaer102_20550"/>
<organism evidence="1 2">
    <name type="scientific">Microcystis viridis NIES-102</name>
    <dbReference type="NCBI Taxonomy" id="213615"/>
    <lineage>
        <taxon>Bacteria</taxon>
        <taxon>Bacillati</taxon>
        <taxon>Cyanobacteriota</taxon>
        <taxon>Cyanophyceae</taxon>
        <taxon>Oscillatoriophycideae</taxon>
        <taxon>Chroococcales</taxon>
        <taxon>Microcystaceae</taxon>
        <taxon>Microcystis</taxon>
    </lineage>
</organism>
<dbReference type="Pfam" id="PF14236">
    <property type="entry name" value="DruA"/>
    <property type="match status" value="1"/>
</dbReference>
<evidence type="ECO:0000313" key="2">
    <source>
        <dbReference type="Proteomes" id="UP000278152"/>
    </source>
</evidence>
<evidence type="ECO:0000313" key="1">
    <source>
        <dbReference type="EMBL" id="BBH39523.1"/>
    </source>
</evidence>
<reference evidence="1 2" key="1">
    <citation type="submission" date="2018-11" db="EMBL/GenBank/DDBJ databases">
        <title>Complete genome sequence of Microcystis aeruginosa NIES-102.</title>
        <authorList>
            <person name="Yamaguchi H."/>
            <person name="Suzuki S."/>
            <person name="Kawachi M."/>
        </authorList>
    </citation>
    <scope>NUCLEOTIDE SEQUENCE [LARGE SCALE GENOMIC DNA]</scope>
    <source>
        <strain evidence="1 2">NIES-102</strain>
    </source>
</reference>
<proteinExistence type="predicted"/>
<name>A0A3G9JG17_MICVR</name>
<dbReference type="AlphaFoldDB" id="A0A3G9JG17"/>
<sequence>MKKHQKDHVRDQLLSKLSEYGVEWDFDSQKLIVDDLRFMQNRLAQHTNSKGLKYEEEFKNCLAKPEEINILKINPYLEVVNTQKQRELWTYATSFWSIPVTTGYGRRIRFLVFDEQNNKLIGIFGLSDPIIGLGVRDQYITWTKDQKLERLYNCMTAYILGAVPPYNLVLSSKLIALCLMFPEVRKHFYEKYNNRVSIISGQNKQADLVYIDTLGAFGKSAIYNRLMNWKFIGYTKGQSHLHITANGSWELIKQVVPETIFDTYKFGQGPNWKLRVLKKGLRELGFSEDMLSIGWQRGYYSCPLAENWQEYLLGESNQLQWKILDRNQLIKYWKNQWIIPRLDKLEENLRKTKSLD</sequence>